<evidence type="ECO:0000313" key="2">
    <source>
        <dbReference type="EMBL" id="WNQ10627.1"/>
    </source>
</evidence>
<dbReference type="RefSeq" id="WP_315604401.1">
    <property type="nucleotide sequence ID" value="NZ_CP130318.1"/>
</dbReference>
<dbReference type="EMBL" id="CP130318">
    <property type="protein sequence ID" value="WNQ10627.1"/>
    <property type="molecule type" value="Genomic_DNA"/>
</dbReference>
<dbReference type="PANTHER" id="PTHR36833">
    <property type="entry name" value="SLR0610 PROTEIN-RELATED"/>
    <property type="match status" value="1"/>
</dbReference>
<dbReference type="Proteomes" id="UP001305702">
    <property type="component" value="Chromosome"/>
</dbReference>
<dbReference type="Pfam" id="PF06182">
    <property type="entry name" value="ABC2_membrane_6"/>
    <property type="match status" value="1"/>
</dbReference>
<feature type="transmembrane region" description="Helical" evidence="1">
    <location>
        <begin position="59"/>
        <end position="80"/>
    </location>
</feature>
<dbReference type="AlphaFoldDB" id="A0AA96LBK0"/>
<evidence type="ECO:0000256" key="1">
    <source>
        <dbReference type="SAM" id="Phobius"/>
    </source>
</evidence>
<feature type="transmembrane region" description="Helical" evidence="1">
    <location>
        <begin position="114"/>
        <end position="133"/>
    </location>
</feature>
<dbReference type="KEGG" id="paun:MJA45_23880"/>
<keyword evidence="1" id="KW-0812">Transmembrane</keyword>
<feature type="transmembrane region" description="Helical" evidence="1">
    <location>
        <begin position="145"/>
        <end position="174"/>
    </location>
</feature>
<proteinExistence type="predicted"/>
<keyword evidence="3" id="KW-1185">Reference proteome</keyword>
<gene>
    <name evidence="2" type="ORF">MJA45_23880</name>
</gene>
<protein>
    <submittedName>
        <fullName evidence="2">ABC-2 family transporter protein</fullName>
    </submittedName>
</protein>
<dbReference type="PANTHER" id="PTHR36833:SF1">
    <property type="entry name" value="INTEGRAL MEMBRANE TRANSPORT PROTEIN"/>
    <property type="match status" value="1"/>
</dbReference>
<sequence>MDYFPLYGQFVKMKLKGMAQFRGPFWIITLSKASLWTVEVCLIWILVDRFQSIAGWGPYEVLLLYGLNLASYALAGFFFYHPFTYLPRRIQTGEFDEILTKPLNPFLYLLSREFSTGYFSNLGVALTVMMVCIRKLELSMDPGNLLFLVLTLLGGALIQASLFIFTSVPAFWMVQNNSLVSLVFDLKEFVRYPLTAYHWTIQILLTLVLPFAFINFYPAQHLLGKAGEGVLQPGVPLLTPLVGIVLFLGAYAFWKFGITRYRSTGS</sequence>
<name>A0AA96LBK0_9BACL</name>
<dbReference type="InterPro" id="IPR010390">
    <property type="entry name" value="ABC-2_transporter-like"/>
</dbReference>
<keyword evidence="1" id="KW-1133">Transmembrane helix</keyword>
<feature type="transmembrane region" description="Helical" evidence="1">
    <location>
        <begin position="25"/>
        <end position="47"/>
    </location>
</feature>
<organism evidence="2 3">
    <name type="scientific">Paenibacillus aurantius</name>
    <dbReference type="NCBI Taxonomy" id="2918900"/>
    <lineage>
        <taxon>Bacteria</taxon>
        <taxon>Bacillati</taxon>
        <taxon>Bacillota</taxon>
        <taxon>Bacilli</taxon>
        <taxon>Bacillales</taxon>
        <taxon>Paenibacillaceae</taxon>
        <taxon>Paenibacillus</taxon>
    </lineage>
</organism>
<keyword evidence="1" id="KW-0472">Membrane</keyword>
<feature type="transmembrane region" description="Helical" evidence="1">
    <location>
        <begin position="235"/>
        <end position="254"/>
    </location>
</feature>
<evidence type="ECO:0000313" key="3">
    <source>
        <dbReference type="Proteomes" id="UP001305702"/>
    </source>
</evidence>
<reference evidence="2 3" key="1">
    <citation type="submission" date="2022-02" db="EMBL/GenBank/DDBJ databases">
        <title>Paenibacillus sp. MBLB1776 Whole Genome Shotgun Sequencing.</title>
        <authorList>
            <person name="Hwang C.Y."/>
            <person name="Cho E.-S."/>
            <person name="Seo M.-J."/>
        </authorList>
    </citation>
    <scope>NUCLEOTIDE SEQUENCE [LARGE SCALE GENOMIC DNA]</scope>
    <source>
        <strain evidence="2 3">MBLB1776</strain>
    </source>
</reference>
<accession>A0AA96LBK0</accession>
<feature type="transmembrane region" description="Helical" evidence="1">
    <location>
        <begin position="194"/>
        <end position="214"/>
    </location>
</feature>